<dbReference type="AlphaFoldDB" id="A0A9D1TL02"/>
<feature type="domain" description="Apiosidase-like catalytic" evidence="2">
    <location>
        <begin position="21"/>
        <end position="337"/>
    </location>
</feature>
<organism evidence="3 4">
    <name type="scientific">Candidatus Monoglobus merdigallinarum</name>
    <dbReference type="NCBI Taxonomy" id="2838698"/>
    <lineage>
        <taxon>Bacteria</taxon>
        <taxon>Bacillati</taxon>
        <taxon>Bacillota</taxon>
        <taxon>Clostridia</taxon>
        <taxon>Monoglobales</taxon>
        <taxon>Monoglobaceae</taxon>
        <taxon>Monoglobus</taxon>
    </lineage>
</organism>
<evidence type="ECO:0000313" key="3">
    <source>
        <dbReference type="EMBL" id="HIV85290.1"/>
    </source>
</evidence>
<dbReference type="InterPro" id="IPR017853">
    <property type="entry name" value="GH"/>
</dbReference>
<feature type="domain" description="Putative collagen-binding" evidence="1">
    <location>
        <begin position="343"/>
        <end position="422"/>
    </location>
</feature>
<reference evidence="3" key="2">
    <citation type="submission" date="2021-04" db="EMBL/GenBank/DDBJ databases">
        <authorList>
            <person name="Gilroy R."/>
        </authorList>
    </citation>
    <scope>NUCLEOTIDE SEQUENCE</scope>
    <source>
        <strain evidence="3">5790</strain>
    </source>
</reference>
<proteinExistence type="predicted"/>
<sequence length="423" mass="48565">MLTTVKNSKNLWSSQSDGTLTPFFWLGDTAWLMLQKLSLQEIEEYFKNRAARSFNVIQAVLMHNKNVASSADDIYVDLNSPQDSGAYWQKAETVLRIAEKHGLYIAFLPVWGSMVKKGYLTAVNAEQYAAFLAERFGKFKNLIWVLGGDIRGHMGFDIWDIMGRTLKKLCPARLITFHPFGRTSSAMWFHDKEWLDFNMFQSGHRRYDQYSLGEWDDNKESEDFYAEDNWKYVRRELMREPMKPVLDGEPSYENIPQGLHDFTQPFWQAKDVRRYAYWSVFEGACGHTYGCNSVFQFYSPGDTDGGYNVQEYWTEGIQLPGAMHMKHLYSLITSVDFAGGSHDDALVSNDGFEKHDRITAFTGESFALIYNYSGREFTINRDLSGTAQWFDPTSGEFSPAQLNGVIRPPRNSAGETDMVLVIK</sequence>
<keyword evidence="3" id="KW-0378">Hydrolase</keyword>
<dbReference type="GO" id="GO:0016787">
    <property type="term" value="F:hydrolase activity"/>
    <property type="evidence" value="ECO:0007669"/>
    <property type="project" value="UniProtKB-KW"/>
</dbReference>
<gene>
    <name evidence="3" type="ORF">H9900_00600</name>
</gene>
<accession>A0A9D1TL02</accession>
<protein>
    <submittedName>
        <fullName evidence="3">Glycoside hydrolase family 140 protein</fullName>
    </submittedName>
</protein>
<dbReference type="Pfam" id="PF12904">
    <property type="entry name" value="Collagen_bind_2"/>
    <property type="match status" value="1"/>
</dbReference>
<evidence type="ECO:0000259" key="1">
    <source>
        <dbReference type="Pfam" id="PF12904"/>
    </source>
</evidence>
<reference evidence="3" key="1">
    <citation type="journal article" date="2021" name="PeerJ">
        <title>Extensive microbial diversity within the chicken gut microbiome revealed by metagenomics and culture.</title>
        <authorList>
            <person name="Gilroy R."/>
            <person name="Ravi A."/>
            <person name="Getino M."/>
            <person name="Pursley I."/>
            <person name="Horton D.L."/>
            <person name="Alikhan N.F."/>
            <person name="Baker D."/>
            <person name="Gharbi K."/>
            <person name="Hall N."/>
            <person name="Watson M."/>
            <person name="Adriaenssens E.M."/>
            <person name="Foster-Nyarko E."/>
            <person name="Jarju S."/>
            <person name="Secka A."/>
            <person name="Antonio M."/>
            <person name="Oren A."/>
            <person name="Chaudhuri R.R."/>
            <person name="La Ragione R."/>
            <person name="Hildebrand F."/>
            <person name="Pallen M.J."/>
        </authorList>
    </citation>
    <scope>NUCLEOTIDE SEQUENCE</scope>
    <source>
        <strain evidence="3">5790</strain>
    </source>
</reference>
<dbReference type="SUPFAM" id="SSF51445">
    <property type="entry name" value="(Trans)glycosidases"/>
    <property type="match status" value="1"/>
</dbReference>
<evidence type="ECO:0000313" key="4">
    <source>
        <dbReference type="Proteomes" id="UP000824162"/>
    </source>
</evidence>
<dbReference type="InterPro" id="IPR024749">
    <property type="entry name" value="Collagen-bd_put"/>
</dbReference>
<dbReference type="Gene3D" id="3.20.20.80">
    <property type="entry name" value="Glycosidases"/>
    <property type="match status" value="1"/>
</dbReference>
<dbReference type="EMBL" id="DXIJ01000008">
    <property type="protein sequence ID" value="HIV85290.1"/>
    <property type="molecule type" value="Genomic_DNA"/>
</dbReference>
<dbReference type="InterPro" id="IPR025277">
    <property type="entry name" value="Apiosidase-like_cat_dom"/>
</dbReference>
<dbReference type="PANTHER" id="PTHR37836:SF3">
    <property type="entry name" value="ENDOGLUCANASE"/>
    <property type="match status" value="1"/>
</dbReference>
<name>A0A9D1TL02_9FIRM</name>
<comment type="caution">
    <text evidence="3">The sequence shown here is derived from an EMBL/GenBank/DDBJ whole genome shotgun (WGS) entry which is preliminary data.</text>
</comment>
<dbReference type="PANTHER" id="PTHR37836">
    <property type="entry name" value="LMO1036 PROTEIN"/>
    <property type="match status" value="1"/>
</dbReference>
<dbReference type="Pfam" id="PF13204">
    <property type="entry name" value="Apiosidase"/>
    <property type="match status" value="1"/>
</dbReference>
<evidence type="ECO:0000259" key="2">
    <source>
        <dbReference type="Pfam" id="PF13204"/>
    </source>
</evidence>
<dbReference type="Proteomes" id="UP000824162">
    <property type="component" value="Unassembled WGS sequence"/>
</dbReference>